<dbReference type="Proteomes" id="UP001500620">
    <property type="component" value="Unassembled WGS sequence"/>
</dbReference>
<reference evidence="2" key="1">
    <citation type="journal article" date="2019" name="Int. J. Syst. Evol. Microbiol.">
        <title>The Global Catalogue of Microorganisms (GCM) 10K type strain sequencing project: providing services to taxonomists for standard genome sequencing and annotation.</title>
        <authorList>
            <consortium name="The Broad Institute Genomics Platform"/>
            <consortium name="The Broad Institute Genome Sequencing Center for Infectious Disease"/>
            <person name="Wu L."/>
            <person name="Ma J."/>
        </authorList>
    </citation>
    <scope>NUCLEOTIDE SEQUENCE [LARGE SCALE GENOMIC DNA]</scope>
    <source>
        <strain evidence="2">JCM 17441</strain>
    </source>
</reference>
<comment type="caution">
    <text evidence="1">The sequence shown here is derived from an EMBL/GenBank/DDBJ whole genome shotgun (WGS) entry which is preliminary data.</text>
</comment>
<dbReference type="EMBL" id="BAABAT010000003">
    <property type="protein sequence ID" value="GAA4246357.1"/>
    <property type="molecule type" value="Genomic_DNA"/>
</dbReference>
<accession>A0ABP8D2F5</accession>
<evidence type="ECO:0000313" key="2">
    <source>
        <dbReference type="Proteomes" id="UP001500620"/>
    </source>
</evidence>
<protein>
    <recommendedName>
        <fullName evidence="3">Saccharopine dehydrogenase NADP binding domain-containing protein</fullName>
    </recommendedName>
</protein>
<keyword evidence="2" id="KW-1185">Reference proteome</keyword>
<gene>
    <name evidence="1" type="ORF">GCM10022255_017260</name>
</gene>
<sequence length="344" mass="35263">MTRLAVIGSGSLARATCLALPIPADVHVLARNRAAVQDLCHVAQLRAAAAGRSTRFTPVVLDPAALATALQAHDPAGVLVAASTQSPWEPIDRPSAWTDLLRAGGLAVALPLQAEVAFKARLAGTGAWVVNACLPDLVNPLLALLGAPVLAGVGNIGMLATALQDDLGLPDESRLHVIAHHYHLHAPADPADEARAWLDGTPVDGVGARLAAQRGADRRGMNDLTGALAARLLADLATGVARDTHLPGVAGLPGGHPVRVANGTVALRRPPGVSAAGADALNRAWTAREGVSFDAERVRFGSPVAEALGPVLPRYAEGFAAADFDGVLAALHAVRDELRARPAG</sequence>
<name>A0ABP8D2F5_9ACTN</name>
<proteinExistence type="predicted"/>
<dbReference type="RefSeq" id="WP_345123069.1">
    <property type="nucleotide sequence ID" value="NZ_BAABAT010000003.1"/>
</dbReference>
<evidence type="ECO:0008006" key="3">
    <source>
        <dbReference type="Google" id="ProtNLM"/>
    </source>
</evidence>
<organism evidence="1 2">
    <name type="scientific">Dactylosporangium darangshiense</name>
    <dbReference type="NCBI Taxonomy" id="579108"/>
    <lineage>
        <taxon>Bacteria</taxon>
        <taxon>Bacillati</taxon>
        <taxon>Actinomycetota</taxon>
        <taxon>Actinomycetes</taxon>
        <taxon>Micromonosporales</taxon>
        <taxon>Micromonosporaceae</taxon>
        <taxon>Dactylosporangium</taxon>
    </lineage>
</organism>
<evidence type="ECO:0000313" key="1">
    <source>
        <dbReference type="EMBL" id="GAA4246357.1"/>
    </source>
</evidence>